<keyword evidence="3" id="KW-1185">Reference proteome</keyword>
<dbReference type="AlphaFoldDB" id="A0A6I6GDE8"/>
<dbReference type="Proteomes" id="UP000426027">
    <property type="component" value="Chromosome"/>
</dbReference>
<keyword evidence="1" id="KW-0812">Transmembrane</keyword>
<proteinExistence type="predicted"/>
<dbReference type="EMBL" id="CP046566">
    <property type="protein sequence ID" value="QGW28340.1"/>
    <property type="molecule type" value="Genomic_DNA"/>
</dbReference>
<sequence length="50" mass="5687">MRRPEILLIIAAVSGLIIGKLIKNFRWGFLIGIIIAALYAFGKPYKKQRD</sequence>
<accession>A0A6I6GDE8</accession>
<dbReference type="RefSeq" id="WP_157478697.1">
    <property type="nucleotide sequence ID" value="NZ_CP046566.1"/>
</dbReference>
<evidence type="ECO:0000313" key="3">
    <source>
        <dbReference type="Proteomes" id="UP000426027"/>
    </source>
</evidence>
<keyword evidence="1" id="KW-0472">Membrane</keyword>
<gene>
    <name evidence="2" type="ORF">GLV81_09750</name>
</gene>
<evidence type="ECO:0000313" key="2">
    <source>
        <dbReference type="EMBL" id="QGW28340.1"/>
    </source>
</evidence>
<keyword evidence="1" id="KW-1133">Transmembrane helix</keyword>
<reference evidence="2 3" key="1">
    <citation type="submission" date="2019-11" db="EMBL/GenBank/DDBJ databases">
        <authorList>
            <person name="Im W.T."/>
        </authorList>
    </citation>
    <scope>NUCLEOTIDE SEQUENCE [LARGE SCALE GENOMIC DNA]</scope>
    <source>
        <strain evidence="2 3">SB-02</strain>
    </source>
</reference>
<name>A0A6I6GDE8_9BACT</name>
<protein>
    <recommendedName>
        <fullName evidence="4">DUF2273 domain-containing protein</fullName>
    </recommendedName>
</protein>
<dbReference type="KEGG" id="fls:GLV81_09750"/>
<organism evidence="2 3">
    <name type="scientific">Phnomibacter ginsenosidimutans</name>
    <dbReference type="NCBI Taxonomy" id="2676868"/>
    <lineage>
        <taxon>Bacteria</taxon>
        <taxon>Pseudomonadati</taxon>
        <taxon>Bacteroidota</taxon>
        <taxon>Chitinophagia</taxon>
        <taxon>Chitinophagales</taxon>
        <taxon>Chitinophagaceae</taxon>
        <taxon>Phnomibacter</taxon>
    </lineage>
</organism>
<evidence type="ECO:0008006" key="4">
    <source>
        <dbReference type="Google" id="ProtNLM"/>
    </source>
</evidence>
<evidence type="ECO:0000256" key="1">
    <source>
        <dbReference type="SAM" id="Phobius"/>
    </source>
</evidence>
<feature type="transmembrane region" description="Helical" evidence="1">
    <location>
        <begin position="25"/>
        <end position="42"/>
    </location>
</feature>